<comment type="catalytic activity">
    <reaction evidence="9">
        <text>L-glutamate + acetyl-CoA = N-acetyl-L-glutamate + CoA + H(+)</text>
        <dbReference type="Rhea" id="RHEA:24292"/>
        <dbReference type="ChEBI" id="CHEBI:15378"/>
        <dbReference type="ChEBI" id="CHEBI:29985"/>
        <dbReference type="ChEBI" id="CHEBI:44337"/>
        <dbReference type="ChEBI" id="CHEBI:57287"/>
        <dbReference type="ChEBI" id="CHEBI:57288"/>
        <dbReference type="EC" id="2.3.1.1"/>
    </reaction>
</comment>
<accession>A0A931AWU9</accession>
<keyword evidence="8 9" id="KW-0012">Acyltransferase</keyword>
<feature type="binding site" evidence="9">
    <location>
        <position position="391"/>
    </location>
    <ligand>
        <name>substrate</name>
    </ligand>
</feature>
<comment type="subunit">
    <text evidence="2 9">Heterotetramer of two alpha and two beta chains.</text>
</comment>
<comment type="function">
    <text evidence="9">Catalyzes two activities which are involved in the cyclic version of arginine biosynthesis: the synthesis of N-acetylglutamate from glutamate and acetyl-CoA as the acetyl donor, and of ornithine by transacetylation between N(2)-acetylornithine and glutamate.</text>
</comment>
<keyword evidence="11" id="KW-1185">Reference proteome</keyword>
<dbReference type="SUPFAM" id="SSF56266">
    <property type="entry name" value="DmpA/ArgJ-like"/>
    <property type="match status" value="1"/>
</dbReference>
<dbReference type="EC" id="2.3.1.1" evidence="9"/>
<evidence type="ECO:0000256" key="9">
    <source>
        <dbReference type="HAMAP-Rule" id="MF_01106"/>
    </source>
</evidence>
<comment type="subcellular location">
    <subcellularLocation>
        <location evidence="9">Cytoplasm</location>
    </subcellularLocation>
</comment>
<evidence type="ECO:0000256" key="6">
    <source>
        <dbReference type="ARBA" id="ARBA00022813"/>
    </source>
</evidence>
<comment type="pathway">
    <text evidence="9">Amino-acid biosynthesis; L-arginine biosynthesis; L-ornithine and N-acetyl-L-glutamate from L-glutamate and N(2)-acetyl-L-ornithine (cyclic): step 1/1.</text>
</comment>
<dbReference type="Gene3D" id="3.60.70.12">
    <property type="entry name" value="L-amino peptidase D-ALA esterase/amidase"/>
    <property type="match status" value="1"/>
</dbReference>
<feature type="active site" description="Nucleophile" evidence="9">
    <location>
        <position position="186"/>
    </location>
</feature>
<dbReference type="GO" id="GO:0005737">
    <property type="term" value="C:cytoplasm"/>
    <property type="evidence" value="ECO:0007669"/>
    <property type="project" value="UniProtKB-SubCell"/>
</dbReference>
<dbReference type="Gene3D" id="3.30.2330.10">
    <property type="entry name" value="arginine biosynthesis bifunctional protein suprefamily"/>
    <property type="match status" value="1"/>
</dbReference>
<dbReference type="Pfam" id="PF01960">
    <property type="entry name" value="ArgJ"/>
    <property type="match status" value="1"/>
</dbReference>
<feature type="binding site" evidence="9">
    <location>
        <position position="149"/>
    </location>
    <ligand>
        <name>substrate</name>
    </ligand>
</feature>
<dbReference type="PANTHER" id="PTHR23100:SF0">
    <property type="entry name" value="ARGININE BIOSYNTHESIS BIFUNCTIONAL PROTEIN ARGJ, MITOCHONDRIAL"/>
    <property type="match status" value="1"/>
</dbReference>
<dbReference type="FunFam" id="3.30.2330.10:FF:000001">
    <property type="entry name" value="Arginine biosynthesis bifunctional protein ArgJ, mitochondrial"/>
    <property type="match status" value="1"/>
</dbReference>
<evidence type="ECO:0000256" key="5">
    <source>
        <dbReference type="ARBA" id="ARBA00022679"/>
    </source>
</evidence>
<feature type="binding site" evidence="9">
    <location>
        <position position="396"/>
    </location>
    <ligand>
        <name>substrate</name>
    </ligand>
</feature>
<dbReference type="NCBIfam" id="TIGR00120">
    <property type="entry name" value="ArgJ"/>
    <property type="match status" value="1"/>
</dbReference>
<evidence type="ECO:0000256" key="7">
    <source>
        <dbReference type="ARBA" id="ARBA00023268"/>
    </source>
</evidence>
<dbReference type="GO" id="GO:0004042">
    <property type="term" value="F:L-glutamate N-acetyltransferase activity"/>
    <property type="evidence" value="ECO:0007669"/>
    <property type="project" value="UniProtKB-UniRule"/>
</dbReference>
<keyword evidence="9" id="KW-0963">Cytoplasm</keyword>
<dbReference type="GO" id="GO:0004358">
    <property type="term" value="F:L-glutamate N-acetyltransferase activity, acting on acetyl-L-ornithine as donor"/>
    <property type="evidence" value="ECO:0007669"/>
    <property type="project" value="UniProtKB-UniRule"/>
</dbReference>
<feature type="binding site" evidence="9">
    <location>
        <position position="272"/>
    </location>
    <ligand>
        <name>substrate</name>
    </ligand>
</feature>
<comment type="pathway">
    <text evidence="9">Amino-acid biosynthesis; L-arginine biosynthesis; N(2)-acetyl-L-ornithine from L-glutamate: step 1/4.</text>
</comment>
<keyword evidence="5 9" id="KW-0808">Transferase</keyword>
<dbReference type="GO" id="GO:0006592">
    <property type="term" value="P:ornithine biosynthetic process"/>
    <property type="evidence" value="ECO:0007669"/>
    <property type="project" value="TreeGrafter"/>
</dbReference>
<dbReference type="Gene3D" id="3.10.20.340">
    <property type="entry name" value="ArgJ beta chain, C-terminal domain"/>
    <property type="match status" value="1"/>
</dbReference>
<reference evidence="10" key="1">
    <citation type="submission" date="2020-11" db="EMBL/GenBank/DDBJ databases">
        <title>Halonatronomonas betainensis gen. nov., sp. nov. a novel haloalkaliphilic representative of the family Halanaerobiacae capable of betaine degradation.</title>
        <authorList>
            <person name="Boltyanskaya Y."/>
            <person name="Kevbrin V."/>
            <person name="Detkova E."/>
            <person name="Grouzdev D.S."/>
            <person name="Koziaeva V."/>
            <person name="Zhilina T."/>
        </authorList>
    </citation>
    <scope>NUCLEOTIDE SEQUENCE</scope>
    <source>
        <strain evidence="10">Z-7014</strain>
    </source>
</reference>
<dbReference type="NCBIfam" id="NF003802">
    <property type="entry name" value="PRK05388.1"/>
    <property type="match status" value="1"/>
</dbReference>
<organism evidence="10 11">
    <name type="scientific">Halonatronomonas betaini</name>
    <dbReference type="NCBI Taxonomy" id="2778430"/>
    <lineage>
        <taxon>Bacteria</taxon>
        <taxon>Bacillati</taxon>
        <taxon>Bacillota</taxon>
        <taxon>Clostridia</taxon>
        <taxon>Halanaerobiales</taxon>
        <taxon>Halarsenatibacteraceae</taxon>
        <taxon>Halonatronomonas</taxon>
    </lineage>
</organism>
<evidence type="ECO:0000256" key="2">
    <source>
        <dbReference type="ARBA" id="ARBA00011475"/>
    </source>
</evidence>
<dbReference type="Proteomes" id="UP000621436">
    <property type="component" value="Unassembled WGS sequence"/>
</dbReference>
<feature type="site" description="Cleavage; by autolysis" evidence="9">
    <location>
        <begin position="185"/>
        <end position="186"/>
    </location>
</feature>
<dbReference type="FunFam" id="3.60.70.12:FF:000001">
    <property type="entry name" value="Arginine biosynthesis bifunctional protein ArgJ, chloroplastic"/>
    <property type="match status" value="1"/>
</dbReference>
<feature type="chain" id="PRO_5038187244" description="Arginine biosynthesis bifunctional protein ArgJ beta chain" evidence="9">
    <location>
        <begin position="186"/>
        <end position="396"/>
    </location>
</feature>
<evidence type="ECO:0000313" key="11">
    <source>
        <dbReference type="Proteomes" id="UP000621436"/>
    </source>
</evidence>
<feature type="binding site" evidence="9">
    <location>
        <position position="186"/>
    </location>
    <ligand>
        <name>substrate</name>
    </ligand>
</feature>
<dbReference type="GO" id="GO:0006526">
    <property type="term" value="P:L-arginine biosynthetic process"/>
    <property type="evidence" value="ECO:0007669"/>
    <property type="project" value="UniProtKB-UniRule"/>
</dbReference>
<evidence type="ECO:0000256" key="4">
    <source>
        <dbReference type="ARBA" id="ARBA00022605"/>
    </source>
</evidence>
<comment type="caution">
    <text evidence="10">The sequence shown here is derived from an EMBL/GenBank/DDBJ whole genome shotgun (WGS) entry which is preliminary data.</text>
</comment>
<keyword evidence="6 9" id="KW-0068">Autocatalytic cleavage</keyword>
<feature type="site" description="Involved in the stabilization of negative charge on the oxyanion by the formation of the oxyanion hole" evidence="9">
    <location>
        <position position="113"/>
    </location>
</feature>
<name>A0A931AWU9_9FIRM</name>
<keyword evidence="3 9" id="KW-0055">Arginine biosynthesis</keyword>
<protein>
    <recommendedName>
        <fullName evidence="9">Arginine biosynthesis bifunctional protein ArgJ</fullName>
    </recommendedName>
    <domain>
        <recommendedName>
            <fullName evidence="9">Glutamate N-acetyltransferase</fullName>
            <ecNumber evidence="9">2.3.1.35</ecNumber>
        </recommendedName>
        <alternativeName>
            <fullName evidence="9">Ornithine acetyltransferase</fullName>
            <shortName evidence="9">OATase</shortName>
        </alternativeName>
        <alternativeName>
            <fullName evidence="9">Ornithine transacetylase</fullName>
        </alternativeName>
    </domain>
    <domain>
        <recommendedName>
            <fullName evidence="9">Amino-acid acetyltransferase</fullName>
            <ecNumber evidence="9">2.3.1.1</ecNumber>
        </recommendedName>
        <alternativeName>
            <fullName evidence="9">N-acetylglutamate synthase</fullName>
            <shortName evidence="9">AGSase</shortName>
        </alternativeName>
    </domain>
    <component>
        <recommendedName>
            <fullName evidence="9">Arginine biosynthesis bifunctional protein ArgJ alpha chain</fullName>
        </recommendedName>
    </component>
    <component>
        <recommendedName>
            <fullName evidence="9">Arginine biosynthesis bifunctional protein ArgJ beta chain</fullName>
        </recommendedName>
    </component>
</protein>
<dbReference type="EC" id="2.3.1.35" evidence="9"/>
<feature type="site" description="Involved in the stabilization of negative charge on the oxyanion by the formation of the oxyanion hole" evidence="9">
    <location>
        <position position="112"/>
    </location>
</feature>
<dbReference type="InterPro" id="IPR002813">
    <property type="entry name" value="Arg_biosynth_ArgJ"/>
</dbReference>
<comment type="catalytic activity">
    <reaction evidence="9">
        <text>N(2)-acetyl-L-ornithine + L-glutamate = N-acetyl-L-glutamate + L-ornithine</text>
        <dbReference type="Rhea" id="RHEA:15349"/>
        <dbReference type="ChEBI" id="CHEBI:29985"/>
        <dbReference type="ChEBI" id="CHEBI:44337"/>
        <dbReference type="ChEBI" id="CHEBI:46911"/>
        <dbReference type="ChEBI" id="CHEBI:57805"/>
        <dbReference type="EC" id="2.3.1.35"/>
    </reaction>
</comment>
<feature type="binding site" evidence="9">
    <location>
        <position position="175"/>
    </location>
    <ligand>
        <name>substrate</name>
    </ligand>
</feature>
<dbReference type="HAMAP" id="MF_01106">
    <property type="entry name" value="ArgJ"/>
    <property type="match status" value="1"/>
</dbReference>
<evidence type="ECO:0000313" key="10">
    <source>
        <dbReference type="EMBL" id="MBF8436268.1"/>
    </source>
</evidence>
<sequence length="396" mass="42357">MKDINSGILAPSGFAGSAVKTGVKNSSLDLAIIYAEKEARTVAVFTTNEVQAAPVIFSREQLKSDRIKAIVVNSGIANACTGEQGWLDTVEMAKKTASKLSLDKEQILIASTGIIGKNLPMDKIKPGIDQAAASLNKSSGSEIARAILTTDTSIKEKAFKFEIGGREIKIGGVAKGSGMIEPNMATMLAFFTTDIAIKTELLDAAFREAVAKSFNKITVDGDQSTNDMAAIMASGMAGNPEITEKGNDYHKFVRVLTELAEFLAQAIVRDGEGCTKFIEVVTAGVRTEEEAEKIARKIANSPLVKTAIFGEAPSWGRIAAAVGSASNNFSKSDLVIELNGNKIFGPAEKVYNFPKDILNQNEILINVDLNAGHASAKIWTCDFSHGYIDINTKYYS</sequence>
<dbReference type="CDD" id="cd02152">
    <property type="entry name" value="OAT"/>
    <property type="match status" value="1"/>
</dbReference>
<dbReference type="AlphaFoldDB" id="A0A931AWU9"/>
<dbReference type="RefSeq" id="WP_270453073.1">
    <property type="nucleotide sequence ID" value="NZ_JADPIE010000002.1"/>
</dbReference>
<dbReference type="InterPro" id="IPR042195">
    <property type="entry name" value="ArgJ_beta_C"/>
</dbReference>
<proteinExistence type="inferred from homology"/>
<dbReference type="EMBL" id="JADPIE010000002">
    <property type="protein sequence ID" value="MBF8436268.1"/>
    <property type="molecule type" value="Genomic_DNA"/>
</dbReference>
<comment type="similarity">
    <text evidence="1 9">Belongs to the ArgJ family.</text>
</comment>
<evidence type="ECO:0000256" key="1">
    <source>
        <dbReference type="ARBA" id="ARBA00006774"/>
    </source>
</evidence>
<gene>
    <name evidence="9 10" type="primary">argJ</name>
    <name evidence="10" type="ORF">I0Q91_04185</name>
</gene>
<keyword evidence="4 9" id="KW-0028">Amino-acid biosynthesis</keyword>
<keyword evidence="7 9" id="KW-0511">Multifunctional enzyme</keyword>
<dbReference type="InterPro" id="IPR016117">
    <property type="entry name" value="ArgJ-like_dom_sf"/>
</dbReference>
<dbReference type="PANTHER" id="PTHR23100">
    <property type="entry name" value="ARGININE BIOSYNTHESIS BIFUNCTIONAL PROTEIN ARGJ"/>
    <property type="match status" value="1"/>
</dbReference>
<feature type="chain" id="PRO_5038187245" description="Arginine biosynthesis bifunctional protein ArgJ alpha chain" evidence="9">
    <location>
        <begin position="1"/>
        <end position="185"/>
    </location>
</feature>
<evidence type="ECO:0000256" key="8">
    <source>
        <dbReference type="ARBA" id="ARBA00023315"/>
    </source>
</evidence>
<evidence type="ECO:0000256" key="3">
    <source>
        <dbReference type="ARBA" id="ARBA00022571"/>
    </source>
</evidence>